<keyword evidence="1" id="KW-0472">Membrane</keyword>
<dbReference type="OrthoDB" id="8477735at2"/>
<feature type="transmembrane region" description="Helical" evidence="1">
    <location>
        <begin position="159"/>
        <end position="177"/>
    </location>
</feature>
<gene>
    <name evidence="2" type="ORF">SAMN05444358_10239</name>
</gene>
<dbReference type="Proteomes" id="UP000183400">
    <property type="component" value="Unassembled WGS sequence"/>
</dbReference>
<feature type="transmembrane region" description="Helical" evidence="1">
    <location>
        <begin position="189"/>
        <end position="210"/>
    </location>
</feature>
<feature type="transmembrane region" description="Helical" evidence="1">
    <location>
        <begin position="70"/>
        <end position="90"/>
    </location>
</feature>
<accession>A0A1H2XRT9</accession>
<feature type="transmembrane region" description="Helical" evidence="1">
    <location>
        <begin position="254"/>
        <end position="273"/>
    </location>
</feature>
<dbReference type="STRING" id="985054.SAMN05444358_10239"/>
<keyword evidence="1" id="KW-0812">Transmembrane</keyword>
<evidence type="ECO:0000313" key="2">
    <source>
        <dbReference type="EMBL" id="SDW95632.1"/>
    </source>
</evidence>
<organism evidence="2 3">
    <name type="scientific">Ruegeria halocynthiae</name>
    <dbReference type="NCBI Taxonomy" id="985054"/>
    <lineage>
        <taxon>Bacteria</taxon>
        <taxon>Pseudomonadati</taxon>
        <taxon>Pseudomonadota</taxon>
        <taxon>Alphaproteobacteria</taxon>
        <taxon>Rhodobacterales</taxon>
        <taxon>Roseobacteraceae</taxon>
        <taxon>Ruegeria</taxon>
    </lineage>
</organism>
<feature type="transmembrane region" description="Helical" evidence="1">
    <location>
        <begin position="96"/>
        <end position="116"/>
    </location>
</feature>
<sequence>MNPLHLAARHGPYVLVSGLAAGLLLPGLAEPMRPLLPPLVMVLLFLTLLRMKPGAILGSLADLRQVAGTIVAFQLAMPLMVAVLGFVGGWTGTPVFLSLLIMASAPSISGSPNMCLMMGHPAEHAMRLVVVGTAALPLTALPIFWLMPELGDIQAVLKITLRLFFTIVIAILAAVVLRRTVLRTPSKSTLLNLEGAATITLAVFVVGLMPSVSATALVDPSVALFWIVFACLINFGAQAVSFQLTQARLPAAEATAVSLIAGNRNIAIFFVALPPEVTAPTMVFIGAYQIPMYLTPLVMRRLYQRTTSAR</sequence>
<dbReference type="RefSeq" id="WP_074736576.1">
    <property type="nucleotide sequence ID" value="NZ_FNNP01000002.1"/>
</dbReference>
<dbReference type="Gene3D" id="1.20.1530.20">
    <property type="match status" value="1"/>
</dbReference>
<keyword evidence="1" id="KW-1133">Transmembrane helix</keyword>
<dbReference type="AlphaFoldDB" id="A0A1H2XRT9"/>
<feature type="transmembrane region" description="Helical" evidence="1">
    <location>
        <begin position="39"/>
        <end position="58"/>
    </location>
</feature>
<evidence type="ECO:0008006" key="4">
    <source>
        <dbReference type="Google" id="ProtNLM"/>
    </source>
</evidence>
<reference evidence="3" key="1">
    <citation type="submission" date="2016-10" db="EMBL/GenBank/DDBJ databases">
        <authorList>
            <person name="Varghese N."/>
            <person name="Submissions S."/>
        </authorList>
    </citation>
    <scope>NUCLEOTIDE SEQUENCE [LARGE SCALE GENOMIC DNA]</scope>
    <source>
        <strain evidence="3">DSM 27839</strain>
    </source>
</reference>
<feature type="transmembrane region" description="Helical" evidence="1">
    <location>
        <begin position="279"/>
        <end position="299"/>
    </location>
</feature>
<proteinExistence type="predicted"/>
<keyword evidence="3" id="KW-1185">Reference proteome</keyword>
<name>A0A1H2XRT9_9RHOB</name>
<evidence type="ECO:0000256" key="1">
    <source>
        <dbReference type="SAM" id="Phobius"/>
    </source>
</evidence>
<feature type="transmembrane region" description="Helical" evidence="1">
    <location>
        <begin position="128"/>
        <end position="147"/>
    </location>
</feature>
<dbReference type="EMBL" id="FNNP01000002">
    <property type="protein sequence ID" value="SDW95632.1"/>
    <property type="molecule type" value="Genomic_DNA"/>
</dbReference>
<feature type="transmembrane region" description="Helical" evidence="1">
    <location>
        <begin position="222"/>
        <end position="242"/>
    </location>
</feature>
<dbReference type="InterPro" id="IPR038770">
    <property type="entry name" value="Na+/solute_symporter_sf"/>
</dbReference>
<evidence type="ECO:0000313" key="3">
    <source>
        <dbReference type="Proteomes" id="UP000183400"/>
    </source>
</evidence>
<protein>
    <recommendedName>
        <fullName evidence="4">Bile acid:Na+ symporter, BASS family</fullName>
    </recommendedName>
</protein>